<dbReference type="Proteomes" id="UP001064632">
    <property type="component" value="Chromosome"/>
</dbReference>
<dbReference type="InterPro" id="IPR031778">
    <property type="entry name" value="Sortilin_N"/>
</dbReference>
<keyword evidence="1" id="KW-0677">Repeat</keyword>
<keyword evidence="2" id="KW-0732">Signal</keyword>
<feature type="signal peptide" evidence="2">
    <location>
        <begin position="1"/>
        <end position="24"/>
    </location>
</feature>
<dbReference type="CDD" id="cd15482">
    <property type="entry name" value="Sialidase_non-viral"/>
    <property type="match status" value="1"/>
</dbReference>
<dbReference type="Pfam" id="PF15902">
    <property type="entry name" value="Sortilin-Vps10"/>
    <property type="match status" value="1"/>
</dbReference>
<dbReference type="Gene3D" id="2.130.10.10">
    <property type="entry name" value="YVTN repeat-like/Quinoprotein amine dehydrogenase"/>
    <property type="match status" value="4"/>
</dbReference>
<evidence type="ECO:0000313" key="4">
    <source>
        <dbReference type="EMBL" id="UXI69080.1"/>
    </source>
</evidence>
<feature type="domain" description="Sortilin N-terminal" evidence="3">
    <location>
        <begin position="270"/>
        <end position="381"/>
    </location>
</feature>
<keyword evidence="5" id="KW-1185">Reference proteome</keyword>
<accession>A0ABY6BJ07</accession>
<dbReference type="InterPro" id="IPR015943">
    <property type="entry name" value="WD40/YVTN_repeat-like_dom_sf"/>
</dbReference>
<evidence type="ECO:0000256" key="1">
    <source>
        <dbReference type="ARBA" id="ARBA00022737"/>
    </source>
</evidence>
<evidence type="ECO:0000313" key="5">
    <source>
        <dbReference type="Proteomes" id="UP001064632"/>
    </source>
</evidence>
<feature type="chain" id="PRO_5047351391" description="Sortilin N-terminal domain-containing protein" evidence="2">
    <location>
        <begin position="25"/>
        <end position="798"/>
    </location>
</feature>
<dbReference type="PANTHER" id="PTHR43739">
    <property type="entry name" value="XYLOGLUCANASE (EUROFUNG)"/>
    <property type="match status" value="1"/>
</dbReference>
<dbReference type="PANTHER" id="PTHR43739:SF5">
    <property type="entry name" value="EXO-ALPHA-SIALIDASE"/>
    <property type="match status" value="1"/>
</dbReference>
<organism evidence="4 5">
    <name type="scientific">Tahibacter amnicola</name>
    <dbReference type="NCBI Taxonomy" id="2976241"/>
    <lineage>
        <taxon>Bacteria</taxon>
        <taxon>Pseudomonadati</taxon>
        <taxon>Pseudomonadota</taxon>
        <taxon>Gammaproteobacteria</taxon>
        <taxon>Lysobacterales</taxon>
        <taxon>Rhodanobacteraceae</taxon>
        <taxon>Tahibacter</taxon>
    </lineage>
</organism>
<evidence type="ECO:0000259" key="3">
    <source>
        <dbReference type="Pfam" id="PF15902"/>
    </source>
</evidence>
<proteinExistence type="predicted"/>
<gene>
    <name evidence="4" type="ORF">N4264_05360</name>
</gene>
<evidence type="ECO:0000256" key="2">
    <source>
        <dbReference type="SAM" id="SignalP"/>
    </source>
</evidence>
<dbReference type="InterPro" id="IPR052025">
    <property type="entry name" value="Xyloglucanase_GH74"/>
</dbReference>
<dbReference type="EMBL" id="CP104694">
    <property type="protein sequence ID" value="UXI69080.1"/>
    <property type="molecule type" value="Genomic_DNA"/>
</dbReference>
<reference evidence="4" key="1">
    <citation type="submission" date="2022-09" db="EMBL/GenBank/DDBJ databases">
        <title>Tahibacter sp. nov., isolated from a fresh water.</title>
        <authorList>
            <person name="Baek J.H."/>
            <person name="Lee J.K."/>
            <person name="Kim J.M."/>
            <person name="Jeon C.O."/>
        </authorList>
    </citation>
    <scope>NUCLEOTIDE SEQUENCE</scope>
    <source>
        <strain evidence="4">W38</strain>
    </source>
</reference>
<sequence>MRHALLTLALLAAQTGFWPSTAAAEEPETGFGEVAADEYETGEYGEHPAFGRIDREEGEAEQIEQRQRWFIQTRGLERQPDAGERRAAAMASQRTALRAGVPPLISAGERWESVGPNAMSMLSWTMGLVAGRTTSLSVRPGNDNVLYLGTAAGGLWKSTNAGATWTRLSDVLDSPSIGAVLANAGAGSAPDDVWVGTGEAYAGGCGGYFGQGIYHSTDGGATFTPRNGSGSTALNLSFINAIARHPANTQTLLVGGSGKCTGGSSSGSGVYRTTDGGATWTRVISTGNSMDIVFHPGNGNIAYAAVNGSGVHKSTDGGVTWTVLAGGMPASASNVRLAMAPSDSNTLYALAGSPVGLYKTTDAGATWTKVNAAACEGQCSYNLAVDVHPTDPNRVLVGTIRPALSTDGGVTLTTLTTTWGSAQKVHQDIHIVRFSRSNGSRLWIGSDGGLWRSEDQGVNYTNLNAGLHITQFYDIALDVRSPDRIYGGSQDNSSEVRNGSNVWAVTMVSGDGFMNASEPGAGADNGKNVYQTSYPQANKPAISRSSNFGAPSSFGGLAKTGISDGEPFPWVTPLVVTKGTLFAGSNFVYRAATSQTNSAFTWTKMSPNLSGDGSNSISVLSQPAAAGTSPLRLYAGTSNGKLWRTTDALAASPTWTDITAGYPGGRPSDIALTPGNDDVIYVTRSAFGGSKLYKSTNGGSTWSAAGTGLPDVPANSVVVDTVNTQRVFVGTDIGVYESTDGGASFRPLMLGLPPGTVVVDLEISASPHVLVAGTYGSGAWKLTFGADNDTIFANGFNP</sequence>
<dbReference type="RefSeq" id="WP_261696038.1">
    <property type="nucleotide sequence ID" value="NZ_CP104694.1"/>
</dbReference>
<name>A0ABY6BJ07_9GAMM</name>
<protein>
    <recommendedName>
        <fullName evidence="3">Sortilin N-terminal domain-containing protein</fullName>
    </recommendedName>
</protein>
<dbReference type="SUPFAM" id="SSF110296">
    <property type="entry name" value="Oligoxyloglucan reducing end-specific cellobiohydrolase"/>
    <property type="match status" value="2"/>
</dbReference>